<sequence>MRPLLFALLCGTSLHAEPDILLIVADDQRPDTIHALGNALIETPNLDRLVARGTSFSRAYAGYPICHVSRAQILTGNPAFKALPKYPGGAIDPRLATLGGTLQKAGYHTCYTGKWHNDGHPQQRGYTTTSGLYSSGGGKGVTQPDVDDRGRPLTGYRGWTFKDGNNQAELDKGVGLQPDNNRHVADGAIRAIHAAPKGKPLFLHVNFAFPHDPRQWPAGMKDCYAAAKMPLPANFAAKHPFDHGNISGRDELLLPTPRTPEAVRAELALYYAMITDLDAQLGRILAALPEPENTIIIFTSDQGLALGSHGLLGKQNEYEHSIRSPLIVCGPGLPKNERSAALANLNDLFPTLCDLAGIAVPATVQSKSLAPVLQHQTERVHEFVTGAYTDTQRMICDERWKFVLYTKLGREQLFDLQTDPDELHDLSADPAHRAKRDELGAKLRNWREQNGDPDLSKPGQLR</sequence>
<feature type="domain" description="Sulfatase N-terminal" evidence="3">
    <location>
        <begin position="18"/>
        <end position="358"/>
    </location>
</feature>
<proteinExistence type="inferred from homology"/>
<dbReference type="PANTHER" id="PTHR42693:SF33">
    <property type="entry name" value="ARYLSULFATASE"/>
    <property type="match status" value="1"/>
</dbReference>
<evidence type="ECO:0000259" key="3">
    <source>
        <dbReference type="Pfam" id="PF00884"/>
    </source>
</evidence>
<comment type="caution">
    <text evidence="4">The sequence shown here is derived from an EMBL/GenBank/DDBJ whole genome shotgun (WGS) entry which is preliminary data.</text>
</comment>
<evidence type="ECO:0000256" key="2">
    <source>
        <dbReference type="SAM" id="MobiDB-lite"/>
    </source>
</evidence>
<name>A0ABW0KSY0_9BACT</name>
<dbReference type="InterPro" id="IPR050738">
    <property type="entry name" value="Sulfatase"/>
</dbReference>
<dbReference type="PANTHER" id="PTHR42693">
    <property type="entry name" value="ARYLSULFATASE FAMILY MEMBER"/>
    <property type="match status" value="1"/>
</dbReference>
<dbReference type="EMBL" id="JBHSMQ010000006">
    <property type="protein sequence ID" value="MFC5456504.1"/>
    <property type="molecule type" value="Genomic_DNA"/>
</dbReference>
<dbReference type="InterPro" id="IPR000917">
    <property type="entry name" value="Sulfatase_N"/>
</dbReference>
<evidence type="ECO:0000313" key="5">
    <source>
        <dbReference type="Proteomes" id="UP001596052"/>
    </source>
</evidence>
<dbReference type="RefSeq" id="WP_377168806.1">
    <property type="nucleotide sequence ID" value="NZ_JBHSMQ010000006.1"/>
</dbReference>
<protein>
    <submittedName>
        <fullName evidence="4">Sulfatase-like hydrolase/transferase</fullName>
    </submittedName>
</protein>
<organism evidence="4 5">
    <name type="scientific">Prosthecobacter fluviatilis</name>
    <dbReference type="NCBI Taxonomy" id="445931"/>
    <lineage>
        <taxon>Bacteria</taxon>
        <taxon>Pseudomonadati</taxon>
        <taxon>Verrucomicrobiota</taxon>
        <taxon>Verrucomicrobiia</taxon>
        <taxon>Verrucomicrobiales</taxon>
        <taxon>Verrucomicrobiaceae</taxon>
        <taxon>Prosthecobacter</taxon>
    </lineage>
</organism>
<evidence type="ECO:0000256" key="1">
    <source>
        <dbReference type="ARBA" id="ARBA00008779"/>
    </source>
</evidence>
<reference evidence="5" key="1">
    <citation type="journal article" date="2019" name="Int. J. Syst. Evol. Microbiol.">
        <title>The Global Catalogue of Microorganisms (GCM) 10K type strain sequencing project: providing services to taxonomists for standard genome sequencing and annotation.</title>
        <authorList>
            <consortium name="The Broad Institute Genomics Platform"/>
            <consortium name="The Broad Institute Genome Sequencing Center for Infectious Disease"/>
            <person name="Wu L."/>
            <person name="Ma J."/>
        </authorList>
    </citation>
    <scope>NUCLEOTIDE SEQUENCE [LARGE SCALE GENOMIC DNA]</scope>
    <source>
        <strain evidence="5">CGMCC 4.1469</strain>
    </source>
</reference>
<dbReference type="Gene3D" id="3.40.720.10">
    <property type="entry name" value="Alkaline Phosphatase, subunit A"/>
    <property type="match status" value="1"/>
</dbReference>
<dbReference type="InterPro" id="IPR017850">
    <property type="entry name" value="Alkaline_phosphatase_core_sf"/>
</dbReference>
<dbReference type="Proteomes" id="UP001596052">
    <property type="component" value="Unassembled WGS sequence"/>
</dbReference>
<feature type="region of interest" description="Disordered" evidence="2">
    <location>
        <begin position="425"/>
        <end position="462"/>
    </location>
</feature>
<comment type="similarity">
    <text evidence="1">Belongs to the sulfatase family.</text>
</comment>
<keyword evidence="5" id="KW-1185">Reference proteome</keyword>
<feature type="compositionally biased region" description="Basic and acidic residues" evidence="2">
    <location>
        <begin position="425"/>
        <end position="450"/>
    </location>
</feature>
<gene>
    <name evidence="4" type="ORF">ACFQDI_16690</name>
</gene>
<dbReference type="SUPFAM" id="SSF53649">
    <property type="entry name" value="Alkaline phosphatase-like"/>
    <property type="match status" value="1"/>
</dbReference>
<dbReference type="Pfam" id="PF00884">
    <property type="entry name" value="Sulfatase"/>
    <property type="match status" value="1"/>
</dbReference>
<dbReference type="CDD" id="cd16155">
    <property type="entry name" value="sulfatase_like"/>
    <property type="match status" value="1"/>
</dbReference>
<evidence type="ECO:0000313" key="4">
    <source>
        <dbReference type="EMBL" id="MFC5456504.1"/>
    </source>
</evidence>
<accession>A0ABW0KSY0</accession>